<evidence type="ECO:0000259" key="1">
    <source>
        <dbReference type="Pfam" id="PF13173"/>
    </source>
</evidence>
<gene>
    <name evidence="3" type="ORF">L21SP4_02268</name>
</gene>
<evidence type="ECO:0000313" key="4">
    <source>
        <dbReference type="Proteomes" id="UP000035268"/>
    </source>
</evidence>
<evidence type="ECO:0008006" key="5">
    <source>
        <dbReference type="Google" id="ProtNLM"/>
    </source>
</evidence>
<dbReference type="PANTHER" id="PTHR43566:SF2">
    <property type="entry name" value="DUF4143 DOMAIN-CONTAINING PROTEIN"/>
    <property type="match status" value="1"/>
</dbReference>
<name>A0A0G3EL53_9BACT</name>
<dbReference type="KEGG" id="vbl:L21SP4_02268"/>
<dbReference type="SUPFAM" id="SSF52540">
    <property type="entry name" value="P-loop containing nucleoside triphosphate hydrolases"/>
    <property type="match status" value="1"/>
</dbReference>
<dbReference type="Proteomes" id="UP000035268">
    <property type="component" value="Chromosome"/>
</dbReference>
<reference evidence="3 4" key="2">
    <citation type="journal article" date="2016" name="ISME J.">
        <title>Characterization of the first cultured representative of Verrucomicrobia subdivision 5 indicates the proposal of a novel phylum.</title>
        <authorList>
            <person name="Spring S."/>
            <person name="Bunk B."/>
            <person name="Sproer C."/>
            <person name="Schumann P."/>
            <person name="Rohde M."/>
            <person name="Tindall B.J."/>
            <person name="Klenk H.P."/>
        </authorList>
    </citation>
    <scope>NUCLEOTIDE SEQUENCE [LARGE SCALE GENOMIC DNA]</scope>
    <source>
        <strain evidence="3 4">L21-Fru-AB</strain>
    </source>
</reference>
<dbReference type="EMBL" id="CP010904">
    <property type="protein sequence ID" value="AKJ65495.1"/>
    <property type="molecule type" value="Genomic_DNA"/>
</dbReference>
<dbReference type="AlphaFoldDB" id="A0A0G3EL53"/>
<dbReference type="Pfam" id="PF13173">
    <property type="entry name" value="AAA_14"/>
    <property type="match status" value="1"/>
</dbReference>
<organism evidence="3 4">
    <name type="scientific">Kiritimatiella glycovorans</name>
    <dbReference type="NCBI Taxonomy" id="1307763"/>
    <lineage>
        <taxon>Bacteria</taxon>
        <taxon>Pseudomonadati</taxon>
        <taxon>Kiritimatiellota</taxon>
        <taxon>Kiritimatiellia</taxon>
        <taxon>Kiritimatiellales</taxon>
        <taxon>Kiritimatiellaceae</taxon>
        <taxon>Kiritimatiella</taxon>
    </lineage>
</organism>
<evidence type="ECO:0000313" key="3">
    <source>
        <dbReference type="EMBL" id="AKJ65495.1"/>
    </source>
</evidence>
<protein>
    <recommendedName>
        <fullName evidence="5">ATP-binding protein</fullName>
    </recommendedName>
</protein>
<sequence>MYLARHTESSLLEATSQFPAVALSGVRQAGKSTLLKHLFQASYDYVTLDDTTLRTQARRDPVTFLRNYDQPLIIDEVQYAPQLLPEIKRRIDEHNRTGQFILSGSQPFHLIRNLQESLAGRVLLMELFPMTVWERSGRGSAKHWLPMLLEEGSLTRADFSETEDLRRPEAMIRLGGLPGLLGKKEKFVGPFFESYLRTYIERDLSLAVQLEDASRMIDFMRLLAPLTMREINKSRLGRDIGMSPPSAQRWLQSLETGGVWHKLPAYSGNQIKRIAKRAKGTLFDTGLICHLLQVVSRESLLTHPMLGFLFESAVFLEMRALVSSTLSNVRFYHWRSQQQEVDLVLECGGKLFAFECKWNALLRGDEHRGLLRFRETYGDRVAFAGIITSTGHFAELEHHVYQIPWIPAGG</sequence>
<feature type="domain" description="DUF4143" evidence="2">
    <location>
        <begin position="201"/>
        <end position="359"/>
    </location>
</feature>
<proteinExistence type="predicted"/>
<dbReference type="InterPro" id="IPR025420">
    <property type="entry name" value="DUF4143"/>
</dbReference>
<accession>A0A0G3EL53</accession>
<dbReference type="InterPro" id="IPR027417">
    <property type="entry name" value="P-loop_NTPase"/>
</dbReference>
<dbReference type="InterPro" id="IPR041682">
    <property type="entry name" value="AAA_14"/>
</dbReference>
<dbReference type="PANTHER" id="PTHR43566">
    <property type="entry name" value="CONSERVED PROTEIN"/>
    <property type="match status" value="1"/>
</dbReference>
<dbReference type="Pfam" id="PF13635">
    <property type="entry name" value="DUF4143"/>
    <property type="match status" value="1"/>
</dbReference>
<reference evidence="4" key="1">
    <citation type="submission" date="2015-02" db="EMBL/GenBank/DDBJ databases">
        <title>Description and complete genome sequence of the first cultured representative of the subdivision 5 of the Verrucomicrobia phylum.</title>
        <authorList>
            <person name="Spring S."/>
            <person name="Bunk B."/>
            <person name="Sproer C."/>
            <person name="Klenk H.-P."/>
        </authorList>
    </citation>
    <scope>NUCLEOTIDE SEQUENCE [LARGE SCALE GENOMIC DNA]</scope>
    <source>
        <strain evidence="4">L21-Fru-AB</strain>
    </source>
</reference>
<keyword evidence="4" id="KW-1185">Reference proteome</keyword>
<evidence type="ECO:0000259" key="2">
    <source>
        <dbReference type="Pfam" id="PF13635"/>
    </source>
</evidence>
<feature type="domain" description="AAA" evidence="1">
    <location>
        <begin position="18"/>
        <end position="134"/>
    </location>
</feature>